<name>A0ABX7YWM6_9GAMM</name>
<evidence type="ECO:0000313" key="1">
    <source>
        <dbReference type="EMBL" id="QUN07060.1"/>
    </source>
</evidence>
<dbReference type="Proteomes" id="UP000679575">
    <property type="component" value="Chromosome"/>
</dbReference>
<evidence type="ECO:0000313" key="2">
    <source>
        <dbReference type="Proteomes" id="UP000679575"/>
    </source>
</evidence>
<keyword evidence="2" id="KW-1185">Reference proteome</keyword>
<proteinExistence type="predicted"/>
<reference evidence="1 2" key="1">
    <citation type="submission" date="2021-04" db="EMBL/GenBank/DDBJ databases">
        <title>Novel species identification of genus Shewanella.</title>
        <authorList>
            <person name="Liu G."/>
        </authorList>
    </citation>
    <scope>NUCLEOTIDE SEQUENCE [LARGE SCALE GENOMIC DNA]</scope>
    <source>
        <strain evidence="1 2">FJAT-54481</strain>
    </source>
</reference>
<organism evidence="1 2">
    <name type="scientific">Shewanella yunxiaonensis</name>
    <dbReference type="NCBI Taxonomy" id="2829809"/>
    <lineage>
        <taxon>Bacteria</taxon>
        <taxon>Pseudomonadati</taxon>
        <taxon>Pseudomonadota</taxon>
        <taxon>Gammaproteobacteria</taxon>
        <taxon>Alteromonadales</taxon>
        <taxon>Shewanellaceae</taxon>
        <taxon>Shewanella</taxon>
    </lineage>
</organism>
<evidence type="ECO:0008006" key="3">
    <source>
        <dbReference type="Google" id="ProtNLM"/>
    </source>
</evidence>
<dbReference type="EMBL" id="CP073587">
    <property type="protein sequence ID" value="QUN07060.1"/>
    <property type="molecule type" value="Genomic_DNA"/>
</dbReference>
<protein>
    <recommendedName>
        <fullName evidence="3">DUF11 domain-containing protein</fullName>
    </recommendedName>
</protein>
<sequence length="765" mass="80979">MKIVKYYQLIRTLGIALFCAAGLYSIGGLTPANASFFPQLTDQACMAEQAGFALNCTANDVRVSKVDHITNLDGSTPVECTLGQDVTFLADVTITTTANERYDYSVYLPEGSWSAQDSDPTNTCSILLGKTNGPGVDLENGLDACADISKAAGYSATHVYTGEQITMYCRDDDSSGKAEFNYCMAWHNKEGADCSENDPAAPGTPSKCRCDAFDIDVFVKPEPPTIMKSAATPATHTEPGGEYSFNVNFNNPNDYTPIFLTALTDEIDVDGDGTYDLTINLWGATSTGTTDGVYLTETNCTQPANGGEIAASGSYSCMFKVKIIDSHLPFVPDPQLYKDYIKAHLVDINADPVLDGDSCAAFSGAVDGDHCSLEKTVSITNVPPVIDVQKTTNIDQVPESGADVIYTVKVFNLSGDFDDPVTLTSLMDDKFGDLNGKGSCLTGVSIYKGTGNEYICTFTEFISGTGAGSHTNTVTAKAVDDENAEATDNDSATVTINDIPSAITLEKTANPTSVLETGDDPSVTRTVNYTFRVSVDSQVNGQNTVDYVTFTSLTDDKFGTLTGDCMITNTSESGAISATPLLGYVLYPGQWAECVIPEQLKGNAGDSHVNVATVNGIDSDGQPVTDDDNATVTFTPTSPATDLKFAASMLVVLEMHNAGIENVTLNLLTLGGVDVFPGADEAGFRIINAGGDFDGMAYPQCDSGHELGYNGSATDTYACAFTIEFKPGLENTNPISFLNDVVVQVVDDEGADSTSDVTIQVGTAE</sequence>
<gene>
    <name evidence="1" type="ORF">KDN34_06405</name>
</gene>
<dbReference type="RefSeq" id="WP_212596064.1">
    <property type="nucleotide sequence ID" value="NZ_CP073587.1"/>
</dbReference>
<accession>A0ABX7YWM6</accession>